<dbReference type="Proteomes" id="UP000313359">
    <property type="component" value="Unassembled WGS sequence"/>
</dbReference>
<dbReference type="EMBL" id="ML122277">
    <property type="protein sequence ID" value="RPD58127.1"/>
    <property type="molecule type" value="Genomic_DNA"/>
</dbReference>
<feature type="region of interest" description="Disordered" evidence="1">
    <location>
        <begin position="70"/>
        <end position="199"/>
    </location>
</feature>
<dbReference type="OrthoDB" id="2765078at2759"/>
<organism evidence="2 3">
    <name type="scientific">Lentinus tigrinus ALCF2SS1-6</name>
    <dbReference type="NCBI Taxonomy" id="1328759"/>
    <lineage>
        <taxon>Eukaryota</taxon>
        <taxon>Fungi</taxon>
        <taxon>Dikarya</taxon>
        <taxon>Basidiomycota</taxon>
        <taxon>Agaricomycotina</taxon>
        <taxon>Agaricomycetes</taxon>
        <taxon>Polyporales</taxon>
        <taxon>Polyporaceae</taxon>
        <taxon>Lentinus</taxon>
    </lineage>
</organism>
<evidence type="ECO:0000313" key="3">
    <source>
        <dbReference type="Proteomes" id="UP000313359"/>
    </source>
</evidence>
<feature type="compositionally biased region" description="Low complexity" evidence="1">
    <location>
        <begin position="86"/>
        <end position="96"/>
    </location>
</feature>
<keyword evidence="3" id="KW-1185">Reference proteome</keyword>
<gene>
    <name evidence="2" type="ORF">L227DRAFT_613188</name>
</gene>
<name>A0A5C2S3R8_9APHY</name>
<protein>
    <submittedName>
        <fullName evidence="2">Uncharacterized protein</fullName>
    </submittedName>
</protein>
<feature type="region of interest" description="Disordered" evidence="1">
    <location>
        <begin position="349"/>
        <end position="372"/>
    </location>
</feature>
<sequence>MDDPDASTLYTFSASAPMQPHGEVTYLYFAAPVAPDVVLDALPTISRQFYSDGLNVKNENFNEAIDVEEDACGLPPPDRLREARARSASVASTAPFTSPPPPSRSASVTSTKEGMTRTPTPSLGRSPGPSTRTATPTGSSTRGPPSDFEAYLPPRILTRSQSRSSLRNASAGPSTARSSPAPHSTVSSTTQTRPARGTVVTPVSSVGDLGYSAFLASLRYAATAPVVEVRYRRQKRQCHPTREEQEKGLSYKTFWFECWGDENIANPPPDIADHRELTIGDLFCYWMPVSLDPTMWLWSFGRDGRPHWLPVLQGHVRIEDDRKLTLTESHKPSWAKDERYRKRLLQQEQERRQMERQNGKGKGRGYIPGELW</sequence>
<feature type="compositionally biased region" description="Basic and acidic residues" evidence="1">
    <location>
        <begin position="349"/>
        <end position="358"/>
    </location>
</feature>
<reference evidence="2" key="1">
    <citation type="journal article" date="2018" name="Genome Biol. Evol.">
        <title>Genomics and development of Lentinus tigrinus, a white-rot wood-decaying mushroom with dimorphic fruiting bodies.</title>
        <authorList>
            <person name="Wu B."/>
            <person name="Xu Z."/>
            <person name="Knudson A."/>
            <person name="Carlson A."/>
            <person name="Chen N."/>
            <person name="Kovaka S."/>
            <person name="LaButti K."/>
            <person name="Lipzen A."/>
            <person name="Pennachio C."/>
            <person name="Riley R."/>
            <person name="Schakwitz W."/>
            <person name="Umezawa K."/>
            <person name="Ohm R.A."/>
            <person name="Grigoriev I.V."/>
            <person name="Nagy L.G."/>
            <person name="Gibbons J."/>
            <person name="Hibbett D."/>
        </authorList>
    </citation>
    <scope>NUCLEOTIDE SEQUENCE [LARGE SCALE GENOMIC DNA]</scope>
    <source>
        <strain evidence="2">ALCF2SS1-6</strain>
    </source>
</reference>
<evidence type="ECO:0000256" key="1">
    <source>
        <dbReference type="SAM" id="MobiDB-lite"/>
    </source>
</evidence>
<feature type="compositionally biased region" description="Polar residues" evidence="1">
    <location>
        <begin position="158"/>
        <end position="193"/>
    </location>
</feature>
<feature type="compositionally biased region" description="Polar residues" evidence="1">
    <location>
        <begin position="117"/>
        <end position="143"/>
    </location>
</feature>
<dbReference type="STRING" id="1328759.A0A5C2S3R8"/>
<proteinExistence type="predicted"/>
<dbReference type="AlphaFoldDB" id="A0A5C2S3R8"/>
<evidence type="ECO:0000313" key="2">
    <source>
        <dbReference type="EMBL" id="RPD58127.1"/>
    </source>
</evidence>
<accession>A0A5C2S3R8</accession>